<gene>
    <name evidence="7" type="ORF">TDIB3V08_LOCUS12778</name>
</gene>
<keyword evidence="3" id="KW-0732">Signal</keyword>
<keyword evidence="5" id="KW-0326">Glycosidase</keyword>
<keyword evidence="4" id="KW-0378">Hydrolase</keyword>
<comment type="similarity">
    <text evidence="1">Belongs to the glycosyl hydrolase 29 family.</text>
</comment>
<dbReference type="Gene3D" id="3.20.20.80">
    <property type="entry name" value="Glycosidases"/>
    <property type="match status" value="1"/>
</dbReference>
<dbReference type="PANTHER" id="PTHR10030:SF37">
    <property type="entry name" value="ALPHA-L-FUCOSIDASE-RELATED"/>
    <property type="match status" value="1"/>
</dbReference>
<dbReference type="EMBL" id="OA584400">
    <property type="protein sequence ID" value="CAD7206629.1"/>
    <property type="molecule type" value="Genomic_DNA"/>
</dbReference>
<evidence type="ECO:0000256" key="2">
    <source>
        <dbReference type="ARBA" id="ARBA00012662"/>
    </source>
</evidence>
<dbReference type="SUPFAM" id="SSF51445">
    <property type="entry name" value="(Trans)glycosidases"/>
    <property type="match status" value="1"/>
</dbReference>
<dbReference type="GO" id="GO:0006004">
    <property type="term" value="P:fucose metabolic process"/>
    <property type="evidence" value="ECO:0007669"/>
    <property type="project" value="TreeGrafter"/>
</dbReference>
<feature type="domain" description="Glycoside hydrolase family 29 N-terminal" evidence="6">
    <location>
        <begin position="1"/>
        <end position="129"/>
    </location>
</feature>
<dbReference type="Pfam" id="PF01120">
    <property type="entry name" value="Alpha_L_fucos"/>
    <property type="match status" value="1"/>
</dbReference>
<evidence type="ECO:0000256" key="4">
    <source>
        <dbReference type="ARBA" id="ARBA00022801"/>
    </source>
</evidence>
<dbReference type="InterPro" id="IPR057739">
    <property type="entry name" value="Glyco_hydro_29_N"/>
</dbReference>
<evidence type="ECO:0000313" key="7">
    <source>
        <dbReference type="EMBL" id="CAD7206629.1"/>
    </source>
</evidence>
<accession>A0A7R8VXI7</accession>
<dbReference type="EC" id="3.2.1.51" evidence="2"/>
<evidence type="ECO:0000259" key="6">
    <source>
        <dbReference type="Pfam" id="PF01120"/>
    </source>
</evidence>
<dbReference type="InterPro" id="IPR000933">
    <property type="entry name" value="Glyco_hydro_29"/>
</dbReference>
<evidence type="ECO:0000256" key="1">
    <source>
        <dbReference type="ARBA" id="ARBA00007951"/>
    </source>
</evidence>
<dbReference type="GO" id="GO:0004560">
    <property type="term" value="F:alpha-L-fucosidase activity"/>
    <property type="evidence" value="ECO:0007669"/>
    <property type="project" value="UniProtKB-EC"/>
</dbReference>
<organism evidence="7">
    <name type="scientific">Timema douglasi</name>
    <name type="common">Walking stick</name>
    <dbReference type="NCBI Taxonomy" id="61478"/>
    <lineage>
        <taxon>Eukaryota</taxon>
        <taxon>Metazoa</taxon>
        <taxon>Ecdysozoa</taxon>
        <taxon>Arthropoda</taxon>
        <taxon>Hexapoda</taxon>
        <taxon>Insecta</taxon>
        <taxon>Pterygota</taxon>
        <taxon>Neoptera</taxon>
        <taxon>Polyneoptera</taxon>
        <taxon>Phasmatodea</taxon>
        <taxon>Timematodea</taxon>
        <taxon>Timematoidea</taxon>
        <taxon>Timematidae</taxon>
        <taxon>Timema</taxon>
    </lineage>
</organism>
<dbReference type="GO" id="GO:0016139">
    <property type="term" value="P:glycoside catabolic process"/>
    <property type="evidence" value="ECO:0007669"/>
    <property type="project" value="TreeGrafter"/>
</dbReference>
<evidence type="ECO:0000256" key="3">
    <source>
        <dbReference type="ARBA" id="ARBA00022729"/>
    </source>
</evidence>
<dbReference type="AlphaFoldDB" id="A0A7R8VXI7"/>
<protein>
    <recommendedName>
        <fullName evidence="2">alpha-L-fucosidase</fullName>
        <ecNumber evidence="2">3.2.1.51</ecNumber>
    </recommendedName>
</protein>
<dbReference type="PANTHER" id="PTHR10030">
    <property type="entry name" value="ALPHA-L-FUCOSIDASE"/>
    <property type="match status" value="1"/>
</dbReference>
<name>A0A7R8VXI7_TIMDO</name>
<dbReference type="GO" id="GO:0005764">
    <property type="term" value="C:lysosome"/>
    <property type="evidence" value="ECO:0007669"/>
    <property type="project" value="TreeGrafter"/>
</dbReference>
<proteinExistence type="inferred from homology"/>
<evidence type="ECO:0000256" key="5">
    <source>
        <dbReference type="ARBA" id="ARBA00023295"/>
    </source>
</evidence>
<dbReference type="SMART" id="SM00812">
    <property type="entry name" value="Alpha_L_fucos"/>
    <property type="match status" value="1"/>
</dbReference>
<dbReference type="InterPro" id="IPR017853">
    <property type="entry name" value="GH"/>
</dbReference>
<sequence length="130" mass="15248">MNDNYPPGFTYQNFGKEFTAEFFEPNDWANLFQLSGARYVVFTAKHHEGYTMWPSKYSFSWNAKDVGPKRDLVGELASAVRNKTDLKFGLYHSLFEWFHPLYVQDKANGYKTQYFVGNKTMPELYELVSQ</sequence>
<reference evidence="7" key="1">
    <citation type="submission" date="2020-11" db="EMBL/GenBank/DDBJ databases">
        <authorList>
            <person name="Tran Van P."/>
        </authorList>
    </citation>
    <scope>NUCLEOTIDE SEQUENCE</scope>
</reference>